<dbReference type="Gene3D" id="3.30.450.20">
    <property type="entry name" value="PAS domain"/>
    <property type="match status" value="1"/>
</dbReference>
<keyword evidence="4" id="KW-1185">Reference proteome</keyword>
<sequence>KEIHQLHEETLSSEAKYRSYFEQGFVAILLLDKTMKIVDANTKAQHIFGFSKQALAAMGLDALLPKEADHISQAFSKEDLKGKVIELTIIGQTGHRTHALMSLSKILDEHGAFKNYAAFIQEINEQKRYQDALVALNNQLEKRVEDRTTAFEKANLELKKALVDQEQMSS</sequence>
<protein>
    <recommendedName>
        <fullName evidence="5">PAS domain-containing protein</fullName>
    </recommendedName>
</protein>
<dbReference type="InterPro" id="IPR000700">
    <property type="entry name" value="PAS-assoc_C"/>
</dbReference>
<name>A0ABQ5KHT8_9EUKA</name>
<dbReference type="NCBIfam" id="TIGR00229">
    <property type="entry name" value="sensory_box"/>
    <property type="match status" value="1"/>
</dbReference>
<dbReference type="Pfam" id="PF13426">
    <property type="entry name" value="PAS_9"/>
    <property type="match status" value="1"/>
</dbReference>
<dbReference type="CDD" id="cd00130">
    <property type="entry name" value="PAS"/>
    <property type="match status" value="1"/>
</dbReference>
<feature type="domain" description="PAC" evidence="2">
    <location>
        <begin position="83"/>
        <end position="135"/>
    </location>
</feature>
<dbReference type="PROSITE" id="PS50113">
    <property type="entry name" value="PAC"/>
    <property type="match status" value="1"/>
</dbReference>
<dbReference type="InterPro" id="IPR035965">
    <property type="entry name" value="PAS-like_dom_sf"/>
</dbReference>
<dbReference type="EMBL" id="BQXS01002435">
    <property type="protein sequence ID" value="GKT32082.1"/>
    <property type="molecule type" value="Genomic_DNA"/>
</dbReference>
<evidence type="ECO:0000313" key="3">
    <source>
        <dbReference type="EMBL" id="GKT32082.1"/>
    </source>
</evidence>
<proteinExistence type="predicted"/>
<feature type="non-terminal residue" evidence="3">
    <location>
        <position position="170"/>
    </location>
</feature>
<organism evidence="3 4">
    <name type="scientific">Aduncisulcus paluster</name>
    <dbReference type="NCBI Taxonomy" id="2918883"/>
    <lineage>
        <taxon>Eukaryota</taxon>
        <taxon>Metamonada</taxon>
        <taxon>Carpediemonas-like organisms</taxon>
        <taxon>Aduncisulcus</taxon>
    </lineage>
</organism>
<feature type="domain" description="PAS" evidence="1">
    <location>
        <begin position="13"/>
        <end position="83"/>
    </location>
</feature>
<feature type="non-terminal residue" evidence="3">
    <location>
        <position position="1"/>
    </location>
</feature>
<dbReference type="InterPro" id="IPR000014">
    <property type="entry name" value="PAS"/>
</dbReference>
<evidence type="ECO:0000313" key="4">
    <source>
        <dbReference type="Proteomes" id="UP001057375"/>
    </source>
</evidence>
<evidence type="ECO:0000259" key="1">
    <source>
        <dbReference type="PROSITE" id="PS50112"/>
    </source>
</evidence>
<comment type="caution">
    <text evidence="3">The sequence shown here is derived from an EMBL/GenBank/DDBJ whole genome shotgun (WGS) entry which is preliminary data.</text>
</comment>
<evidence type="ECO:0008006" key="5">
    <source>
        <dbReference type="Google" id="ProtNLM"/>
    </source>
</evidence>
<accession>A0ABQ5KHT8</accession>
<gene>
    <name evidence="3" type="ORF">ADUPG1_002199</name>
</gene>
<dbReference type="SUPFAM" id="SSF55785">
    <property type="entry name" value="PYP-like sensor domain (PAS domain)"/>
    <property type="match status" value="1"/>
</dbReference>
<dbReference type="SMART" id="SM00091">
    <property type="entry name" value="PAS"/>
    <property type="match status" value="1"/>
</dbReference>
<dbReference type="Proteomes" id="UP001057375">
    <property type="component" value="Unassembled WGS sequence"/>
</dbReference>
<reference evidence="3" key="1">
    <citation type="submission" date="2022-03" db="EMBL/GenBank/DDBJ databases">
        <title>Draft genome sequence of Aduncisulcus paluster, a free-living microaerophilic Fornicata.</title>
        <authorList>
            <person name="Yuyama I."/>
            <person name="Kume K."/>
            <person name="Tamura T."/>
            <person name="Inagaki Y."/>
            <person name="Hashimoto T."/>
        </authorList>
    </citation>
    <scope>NUCLEOTIDE SEQUENCE</scope>
    <source>
        <strain evidence="3">NY0171</strain>
    </source>
</reference>
<dbReference type="PROSITE" id="PS50112">
    <property type="entry name" value="PAS"/>
    <property type="match status" value="1"/>
</dbReference>
<evidence type="ECO:0000259" key="2">
    <source>
        <dbReference type="PROSITE" id="PS50113"/>
    </source>
</evidence>